<dbReference type="Proteomes" id="UP001180973">
    <property type="component" value="Unassembled WGS sequence"/>
</dbReference>
<organism evidence="2 3">
    <name type="scientific">Micromonospora reichwaldensis</name>
    <dbReference type="NCBI Taxonomy" id="3075516"/>
    <lineage>
        <taxon>Bacteria</taxon>
        <taxon>Bacillati</taxon>
        <taxon>Actinomycetota</taxon>
        <taxon>Actinomycetes</taxon>
        <taxon>Micromonosporales</taxon>
        <taxon>Micromonosporaceae</taxon>
        <taxon>Micromonospora</taxon>
    </lineage>
</organism>
<keyword evidence="3" id="KW-1185">Reference proteome</keyword>
<evidence type="ECO:0000313" key="2">
    <source>
        <dbReference type="EMBL" id="MDT0529617.1"/>
    </source>
</evidence>
<gene>
    <name evidence="2" type="ORF">RM555_11525</name>
</gene>
<dbReference type="RefSeq" id="WP_311411730.1">
    <property type="nucleotide sequence ID" value="NZ_JAVRFL010000011.1"/>
</dbReference>
<feature type="compositionally biased region" description="Basic and acidic residues" evidence="1">
    <location>
        <begin position="112"/>
        <end position="129"/>
    </location>
</feature>
<feature type="region of interest" description="Disordered" evidence="1">
    <location>
        <begin position="93"/>
        <end position="171"/>
    </location>
</feature>
<protein>
    <submittedName>
        <fullName evidence="2">Uncharacterized protein</fullName>
    </submittedName>
</protein>
<feature type="compositionally biased region" description="Acidic residues" evidence="1">
    <location>
        <begin position="130"/>
        <end position="141"/>
    </location>
</feature>
<comment type="caution">
    <text evidence="2">The sequence shown here is derived from an EMBL/GenBank/DDBJ whole genome shotgun (WGS) entry which is preliminary data.</text>
</comment>
<evidence type="ECO:0000313" key="3">
    <source>
        <dbReference type="Proteomes" id="UP001180973"/>
    </source>
</evidence>
<name>A0ABU2WUL8_9ACTN</name>
<feature type="compositionally biased region" description="Basic and acidic residues" evidence="1">
    <location>
        <begin position="142"/>
        <end position="171"/>
    </location>
</feature>
<dbReference type="EMBL" id="JAVRFL010000011">
    <property type="protein sequence ID" value="MDT0529617.1"/>
    <property type="molecule type" value="Genomic_DNA"/>
</dbReference>
<sequence>MKSGARIGLAVGFGYLLGRRRKLRTALTLAAAVAAGRASREPGGLLKAGGNLLQSSPQLSSLGRLGGPLAAASKAAATAAAGSGIDAISGKLRGSADALRRKGGAGAGAGDDGDRSDRDRDAEQQGRDDDGGEQDRDDDGGEQDRDGDGGRERDGDGGQRNRDAGDQRRGR</sequence>
<accession>A0ABU2WUL8</accession>
<evidence type="ECO:0000256" key="1">
    <source>
        <dbReference type="SAM" id="MobiDB-lite"/>
    </source>
</evidence>
<proteinExistence type="predicted"/>
<reference evidence="2" key="1">
    <citation type="submission" date="2023-09" db="EMBL/GenBank/DDBJ databases">
        <title>30 novel species of actinomycetes from the DSMZ collection.</title>
        <authorList>
            <person name="Nouioui I."/>
        </authorList>
    </citation>
    <scope>NUCLEOTIDE SEQUENCE</scope>
    <source>
        <strain evidence="2">DSM 115977</strain>
    </source>
</reference>